<dbReference type="InterPro" id="IPR003441">
    <property type="entry name" value="NAC-dom"/>
</dbReference>
<name>A0AAV8T7C5_9ROSI</name>
<dbReference type="EMBL" id="JAIWQS010000006">
    <property type="protein sequence ID" value="KAJ8762120.1"/>
    <property type="molecule type" value="Genomic_DNA"/>
</dbReference>
<dbReference type="Gene3D" id="2.170.150.80">
    <property type="entry name" value="NAC domain"/>
    <property type="match status" value="1"/>
</dbReference>
<proteinExistence type="predicted"/>
<reference evidence="7 8" key="1">
    <citation type="submission" date="2021-09" db="EMBL/GenBank/DDBJ databases">
        <title>Genomic insights and catalytic innovation underlie evolution of tropane alkaloids biosynthesis.</title>
        <authorList>
            <person name="Wang Y.-J."/>
            <person name="Tian T."/>
            <person name="Huang J.-P."/>
            <person name="Huang S.-X."/>
        </authorList>
    </citation>
    <scope>NUCLEOTIDE SEQUENCE [LARGE SCALE GENOMIC DNA]</scope>
    <source>
        <strain evidence="7">KIB-2018</strain>
        <tissue evidence="7">Leaf</tissue>
    </source>
</reference>
<feature type="domain" description="NAC" evidence="6">
    <location>
        <begin position="6"/>
        <end position="140"/>
    </location>
</feature>
<keyword evidence="4" id="KW-0539">Nucleus</keyword>
<dbReference type="PROSITE" id="PS51005">
    <property type="entry name" value="NAC"/>
    <property type="match status" value="1"/>
</dbReference>
<organism evidence="7 8">
    <name type="scientific">Erythroxylum novogranatense</name>
    <dbReference type="NCBI Taxonomy" id="1862640"/>
    <lineage>
        <taxon>Eukaryota</taxon>
        <taxon>Viridiplantae</taxon>
        <taxon>Streptophyta</taxon>
        <taxon>Embryophyta</taxon>
        <taxon>Tracheophyta</taxon>
        <taxon>Spermatophyta</taxon>
        <taxon>Magnoliopsida</taxon>
        <taxon>eudicotyledons</taxon>
        <taxon>Gunneridae</taxon>
        <taxon>Pentapetalae</taxon>
        <taxon>rosids</taxon>
        <taxon>fabids</taxon>
        <taxon>Malpighiales</taxon>
        <taxon>Erythroxylaceae</taxon>
        <taxon>Erythroxylum</taxon>
    </lineage>
</organism>
<accession>A0AAV8T7C5</accession>
<keyword evidence="8" id="KW-1185">Reference proteome</keyword>
<sequence>MCPPAAPPITETEFDCRDGKIFMSLRKLDRGSPPPDTVISDVNPFHYEPVNVPENIWLWNKTEGNGSTLLGRWKVKGEACKLFSNSILTGWKTTFEYFEGPVSDERKTNWLLEKYWITQKEVVENNKEKQASSLCRIYRGGKEITELGNQTGTSICTVTEGRTRLQHLVPQMNDNVTDKGSTSKREVVRNDETTNLALAQSLVNDVFEIPPEIDYLDYIEMEDFVNPVSRSSSSDNSSCLSSSSHEYFDPVELLRELEKGSNQNLAKDGGCKLSVTASVRPDELIMLPTSPETFIRVEENVPTKSETSIKGLDNKHSSSNLQEAGTSSGNNTEPREGKRLPSAKGKKKMPKKYLCFMPFGCLC</sequence>
<dbReference type="GO" id="GO:0003677">
    <property type="term" value="F:DNA binding"/>
    <property type="evidence" value="ECO:0007669"/>
    <property type="project" value="UniProtKB-KW"/>
</dbReference>
<evidence type="ECO:0000313" key="7">
    <source>
        <dbReference type="EMBL" id="KAJ8762120.1"/>
    </source>
</evidence>
<comment type="caution">
    <text evidence="7">The sequence shown here is derived from an EMBL/GenBank/DDBJ whole genome shotgun (WGS) entry which is preliminary data.</text>
</comment>
<dbReference type="GO" id="GO:0006355">
    <property type="term" value="P:regulation of DNA-templated transcription"/>
    <property type="evidence" value="ECO:0007669"/>
    <property type="project" value="InterPro"/>
</dbReference>
<evidence type="ECO:0000313" key="8">
    <source>
        <dbReference type="Proteomes" id="UP001159364"/>
    </source>
</evidence>
<keyword evidence="1" id="KW-0805">Transcription regulation</keyword>
<evidence type="ECO:0000256" key="3">
    <source>
        <dbReference type="ARBA" id="ARBA00023163"/>
    </source>
</evidence>
<gene>
    <name evidence="7" type="ORF">K2173_007270</name>
</gene>
<dbReference type="Proteomes" id="UP001159364">
    <property type="component" value="Linkage Group LG06"/>
</dbReference>
<evidence type="ECO:0000256" key="1">
    <source>
        <dbReference type="ARBA" id="ARBA00023015"/>
    </source>
</evidence>
<evidence type="ECO:0000256" key="5">
    <source>
        <dbReference type="SAM" id="MobiDB-lite"/>
    </source>
</evidence>
<evidence type="ECO:0000256" key="4">
    <source>
        <dbReference type="ARBA" id="ARBA00023242"/>
    </source>
</evidence>
<evidence type="ECO:0000256" key="2">
    <source>
        <dbReference type="ARBA" id="ARBA00023125"/>
    </source>
</evidence>
<dbReference type="InterPro" id="IPR036093">
    <property type="entry name" value="NAC_dom_sf"/>
</dbReference>
<keyword evidence="3" id="KW-0804">Transcription</keyword>
<feature type="compositionally biased region" description="Polar residues" evidence="5">
    <location>
        <begin position="317"/>
        <end position="332"/>
    </location>
</feature>
<dbReference type="SUPFAM" id="SSF101941">
    <property type="entry name" value="NAC domain"/>
    <property type="match status" value="1"/>
</dbReference>
<protein>
    <recommendedName>
        <fullName evidence="6">NAC domain-containing protein</fullName>
    </recommendedName>
</protein>
<feature type="region of interest" description="Disordered" evidence="5">
    <location>
        <begin position="298"/>
        <end position="347"/>
    </location>
</feature>
<keyword evidence="2" id="KW-0238">DNA-binding</keyword>
<dbReference type="AlphaFoldDB" id="A0AAV8T7C5"/>
<evidence type="ECO:0000259" key="6">
    <source>
        <dbReference type="PROSITE" id="PS51005"/>
    </source>
</evidence>